<evidence type="ECO:0000313" key="3">
    <source>
        <dbReference type="Proteomes" id="UP000243784"/>
    </source>
</evidence>
<dbReference type="OrthoDB" id="9786503at2"/>
<sequence>MLKILRKLREQFSRTRSSSLNPADFWNRRYSTDEFIFTKVENRFVKELCQGLTPGKAIDVGGGEGRNTVWLASLGWQVENIDISEVGLQKSRELAKEFGVDNLCVETIGGATDFVSKLAPVDLAVIAYLQIPQPQLVAAVAHCAEKLKTGGNLCGVWHSRNNLEEGFGGPQNPELLPTVEELRLALESLPLELNILEIRDGQVQTKDGLKPSKTLVLFATKN</sequence>
<keyword evidence="3" id="KW-1185">Reference proteome</keyword>
<gene>
    <name evidence="2" type="ORF">A4Z71_05120</name>
</gene>
<reference evidence="2 3" key="1">
    <citation type="journal article" date="2016" name="Biochim. Biophys. Acta">
        <title>Photochemical characterization of actinorhodopsin and its functional existence in the natural host.</title>
        <authorList>
            <person name="Nakamura S."/>
            <person name="Kikukawa T."/>
            <person name="Tamogami J."/>
            <person name="Kamiya M."/>
            <person name="Aizawa T."/>
            <person name="Hahn M.W."/>
            <person name="Ihara K."/>
            <person name="Kamo N."/>
            <person name="Demura M."/>
        </authorList>
    </citation>
    <scope>NUCLEOTIDE SEQUENCE [LARGE SCALE GENOMIC DNA]</scope>
    <source>
        <strain evidence="2 3">MWH-Dar1</strain>
    </source>
</reference>
<evidence type="ECO:0000259" key="1">
    <source>
        <dbReference type="Pfam" id="PF13649"/>
    </source>
</evidence>
<dbReference type="CDD" id="cd02440">
    <property type="entry name" value="AdoMet_MTases"/>
    <property type="match status" value="1"/>
</dbReference>
<dbReference type="AlphaFoldDB" id="A0A1D9DZU6"/>
<proteinExistence type="predicted"/>
<dbReference type="Gene3D" id="3.40.50.150">
    <property type="entry name" value="Vaccinia Virus protein VP39"/>
    <property type="match status" value="1"/>
</dbReference>
<dbReference type="KEGG" id="rpla:A4Z71_05120"/>
<dbReference type="RefSeq" id="WP_070954844.1">
    <property type="nucleotide sequence ID" value="NZ_CP015208.1"/>
</dbReference>
<organism evidence="2 3">
    <name type="scientific">Candidatus Rhodoluna planktonica</name>
    <dbReference type="NCBI Taxonomy" id="535712"/>
    <lineage>
        <taxon>Bacteria</taxon>
        <taxon>Bacillati</taxon>
        <taxon>Actinomycetota</taxon>
        <taxon>Actinomycetes</taxon>
        <taxon>Micrococcales</taxon>
        <taxon>Microbacteriaceae</taxon>
        <taxon>Luna cluster</taxon>
        <taxon>Luna-1 subcluster</taxon>
        <taxon>Rhodoluna</taxon>
    </lineage>
</organism>
<dbReference type="InterPro" id="IPR041698">
    <property type="entry name" value="Methyltransf_25"/>
</dbReference>
<dbReference type="EMBL" id="CP015208">
    <property type="protein sequence ID" value="AOY56338.1"/>
    <property type="molecule type" value="Genomic_DNA"/>
</dbReference>
<dbReference type="SUPFAM" id="SSF53335">
    <property type="entry name" value="S-adenosyl-L-methionine-dependent methyltransferases"/>
    <property type="match status" value="1"/>
</dbReference>
<feature type="domain" description="Methyltransferase" evidence="1">
    <location>
        <begin position="58"/>
        <end position="151"/>
    </location>
</feature>
<dbReference type="Pfam" id="PF13649">
    <property type="entry name" value="Methyltransf_25"/>
    <property type="match status" value="1"/>
</dbReference>
<dbReference type="Proteomes" id="UP000243784">
    <property type="component" value="Chromosome"/>
</dbReference>
<name>A0A1D9DZU6_9MICO</name>
<protein>
    <recommendedName>
        <fullName evidence="1">Methyltransferase domain-containing protein</fullName>
    </recommendedName>
</protein>
<evidence type="ECO:0000313" key="2">
    <source>
        <dbReference type="EMBL" id="AOY56338.1"/>
    </source>
</evidence>
<dbReference type="InterPro" id="IPR029063">
    <property type="entry name" value="SAM-dependent_MTases_sf"/>
</dbReference>
<dbReference type="STRING" id="535712.A4Z71_05120"/>
<accession>A0A1D9DZU6</accession>